<protein>
    <submittedName>
        <fullName evidence="2">Uncharacterized protein</fullName>
    </submittedName>
</protein>
<evidence type="ECO:0000313" key="3">
    <source>
        <dbReference type="Proteomes" id="UP001189429"/>
    </source>
</evidence>
<reference evidence="2" key="1">
    <citation type="submission" date="2023-10" db="EMBL/GenBank/DDBJ databases">
        <authorList>
            <person name="Chen Y."/>
            <person name="Shah S."/>
            <person name="Dougan E. K."/>
            <person name="Thang M."/>
            <person name="Chan C."/>
        </authorList>
    </citation>
    <scope>NUCLEOTIDE SEQUENCE [LARGE SCALE GENOMIC DNA]</scope>
</reference>
<dbReference type="Proteomes" id="UP001189429">
    <property type="component" value="Unassembled WGS sequence"/>
</dbReference>
<sequence>MAAAAAGPAVGPAGPPAQRVRQKTTPQDSLPEPLSLDEEAEQNAKTSVWLVTFTRPLAERAGTGERLAAPGSKTREQMMEAFLDACANPVRPQQGRAAGQTALPRLAAYFQEYHRPDPDSREQHQHGHLAVKFGGSVRFLPIKKALLARRGLASHWKGGFSGYWQPARRRASPFRFARTRPGRFCDAKRTESDRFDLFARGRIEPSRIEPSDLRESVRVRYCGLAPPPKEPAAALDPRPVLWAPPGEKPHPAILDSTREPATAAAMTARRLRADSVAAEQRKEPGRLTDGDVWALAARSGARNTPDDRAADRQLALFAKQRAGQAMVEYLFNRRNTLNSVIDDIWAWEEIDDSTAQQCQATRLEAKAAAARGDCVCRGQWLSYATSSMVANGVPLAELCYDIHVAMQAGRPPAIPMVVLAGSVGGEGKSIFLRALLNVFATHRAVSPAPSTGNPPLLHLPEAKVCFLDEYRFNPDIASCPLQQLRFDGGALPLSRPQNEKGCSGHFLHKGSAPVFITTTLADLDALEAAAQPNPATGKPFDTEASMLMRRLKIFRFNVRQPKPAATLPHCPRCFARLVIGQATAYAAAAAPPAPVA</sequence>
<proteinExistence type="predicted"/>
<feature type="region of interest" description="Disordered" evidence="1">
    <location>
        <begin position="1"/>
        <end position="42"/>
    </location>
</feature>
<dbReference type="EMBL" id="CAUYUJ010014451">
    <property type="protein sequence ID" value="CAK0841393.1"/>
    <property type="molecule type" value="Genomic_DNA"/>
</dbReference>
<comment type="caution">
    <text evidence="2">The sequence shown here is derived from an EMBL/GenBank/DDBJ whole genome shotgun (WGS) entry which is preliminary data.</text>
</comment>
<feature type="compositionally biased region" description="Low complexity" evidence="1">
    <location>
        <begin position="1"/>
        <end position="12"/>
    </location>
</feature>
<evidence type="ECO:0000256" key="1">
    <source>
        <dbReference type="SAM" id="MobiDB-lite"/>
    </source>
</evidence>
<name>A0ABN9T9Y0_9DINO</name>
<evidence type="ECO:0000313" key="2">
    <source>
        <dbReference type="EMBL" id="CAK0841393.1"/>
    </source>
</evidence>
<accession>A0ABN9T9Y0</accession>
<keyword evidence="3" id="KW-1185">Reference proteome</keyword>
<organism evidence="2 3">
    <name type="scientific">Prorocentrum cordatum</name>
    <dbReference type="NCBI Taxonomy" id="2364126"/>
    <lineage>
        <taxon>Eukaryota</taxon>
        <taxon>Sar</taxon>
        <taxon>Alveolata</taxon>
        <taxon>Dinophyceae</taxon>
        <taxon>Prorocentrales</taxon>
        <taxon>Prorocentraceae</taxon>
        <taxon>Prorocentrum</taxon>
    </lineage>
</organism>
<gene>
    <name evidence="2" type="ORF">PCOR1329_LOCUS36608</name>
</gene>